<dbReference type="Gene3D" id="3.90.1200.10">
    <property type="match status" value="1"/>
</dbReference>
<accession>A0A1Y5SMC6</accession>
<sequence>MSDRDADLRSFLDGTPWADAEPSFLAGDASNRKYLRLTRAATGETAVVMDAPPGKGEDTRPFIRVARYLTGVGLSAPKILAADEGSGFLILEDLSDALFARVIPDTPEREILLYSTATDLLAQLHQHAPPAELESYSPEMMADMAVLAFDWYLTGATGKNSPARADFHSAVRTALDLHASQTDVLIQRDYHAENLLWLPDRTGVARVGLLDFQDAMLGHRAYDLVSLLQDARRDVTPLIETTMIERYVTSTRADPKQFGTAYQCLGAQRNLRILGVFARLCIRDGKAHYVDLIPRVWDHLQRDLDHPALADVARIARASLPQPTPETLKKLKDKCATAPTP</sequence>
<dbReference type="Pfam" id="PF01636">
    <property type="entry name" value="APH"/>
    <property type="match status" value="1"/>
</dbReference>
<dbReference type="OrthoDB" id="9809275at2"/>
<proteinExistence type="predicted"/>
<evidence type="ECO:0000313" key="3">
    <source>
        <dbReference type="Proteomes" id="UP000193827"/>
    </source>
</evidence>
<keyword evidence="3" id="KW-1185">Reference proteome</keyword>
<dbReference type="Proteomes" id="UP000193827">
    <property type="component" value="Unassembled WGS sequence"/>
</dbReference>
<dbReference type="EMBL" id="FWFL01000005">
    <property type="protein sequence ID" value="SLN43868.1"/>
    <property type="molecule type" value="Genomic_DNA"/>
</dbReference>
<dbReference type="GO" id="GO:0016740">
    <property type="term" value="F:transferase activity"/>
    <property type="evidence" value="ECO:0007669"/>
    <property type="project" value="UniProtKB-KW"/>
</dbReference>
<protein>
    <submittedName>
        <fullName evidence="2">Phosphotransferase enzyme family protein</fullName>
    </submittedName>
</protein>
<dbReference type="SUPFAM" id="SSF56112">
    <property type="entry name" value="Protein kinase-like (PK-like)"/>
    <property type="match status" value="1"/>
</dbReference>
<organism evidence="2 3">
    <name type="scientific">Roseovarius litorisediminis</name>
    <dbReference type="NCBI Taxonomy" id="1312363"/>
    <lineage>
        <taxon>Bacteria</taxon>
        <taxon>Pseudomonadati</taxon>
        <taxon>Pseudomonadota</taxon>
        <taxon>Alphaproteobacteria</taxon>
        <taxon>Rhodobacterales</taxon>
        <taxon>Roseobacteraceae</taxon>
        <taxon>Roseovarius</taxon>
    </lineage>
</organism>
<dbReference type="InterPro" id="IPR002575">
    <property type="entry name" value="Aminoglycoside_PTrfase"/>
</dbReference>
<keyword evidence="2" id="KW-0808">Transferase</keyword>
<evidence type="ECO:0000259" key="1">
    <source>
        <dbReference type="Pfam" id="PF01636"/>
    </source>
</evidence>
<dbReference type="InterPro" id="IPR011009">
    <property type="entry name" value="Kinase-like_dom_sf"/>
</dbReference>
<dbReference type="AlphaFoldDB" id="A0A1Y5SMC6"/>
<reference evidence="2 3" key="1">
    <citation type="submission" date="2017-03" db="EMBL/GenBank/DDBJ databases">
        <authorList>
            <person name="Afonso C.L."/>
            <person name="Miller P.J."/>
            <person name="Scott M.A."/>
            <person name="Spackman E."/>
            <person name="Goraichik I."/>
            <person name="Dimitrov K.M."/>
            <person name="Suarez D.L."/>
            <person name="Swayne D.E."/>
        </authorList>
    </citation>
    <scope>NUCLEOTIDE SEQUENCE [LARGE SCALE GENOMIC DNA]</scope>
    <source>
        <strain evidence="2 3">CECT 8287</strain>
    </source>
</reference>
<gene>
    <name evidence="2" type="ORF">PEL8287_02211</name>
</gene>
<dbReference type="Gene3D" id="3.30.200.20">
    <property type="entry name" value="Phosphorylase Kinase, domain 1"/>
    <property type="match status" value="1"/>
</dbReference>
<evidence type="ECO:0000313" key="2">
    <source>
        <dbReference type="EMBL" id="SLN43868.1"/>
    </source>
</evidence>
<name>A0A1Y5SMC6_9RHOB</name>
<feature type="domain" description="Aminoglycoside phosphotransferase" evidence="1">
    <location>
        <begin position="24"/>
        <end position="247"/>
    </location>
</feature>
<dbReference type="RefSeq" id="WP_085892438.1">
    <property type="nucleotide sequence ID" value="NZ_FWFL01000005.1"/>
</dbReference>